<dbReference type="AlphaFoldDB" id="A0AAU9TDS3"/>
<evidence type="ECO:0000313" key="1">
    <source>
        <dbReference type="EMBL" id="CAH2084773.1"/>
    </source>
</evidence>
<evidence type="ECO:0000313" key="2">
    <source>
        <dbReference type="Proteomes" id="UP001153954"/>
    </source>
</evidence>
<reference evidence="1" key="1">
    <citation type="submission" date="2022-03" db="EMBL/GenBank/DDBJ databases">
        <authorList>
            <person name="Tunstrom K."/>
        </authorList>
    </citation>
    <scope>NUCLEOTIDE SEQUENCE</scope>
</reference>
<organism evidence="1 2">
    <name type="scientific">Euphydryas editha</name>
    <name type="common">Edith's checkerspot</name>
    <dbReference type="NCBI Taxonomy" id="104508"/>
    <lineage>
        <taxon>Eukaryota</taxon>
        <taxon>Metazoa</taxon>
        <taxon>Ecdysozoa</taxon>
        <taxon>Arthropoda</taxon>
        <taxon>Hexapoda</taxon>
        <taxon>Insecta</taxon>
        <taxon>Pterygota</taxon>
        <taxon>Neoptera</taxon>
        <taxon>Endopterygota</taxon>
        <taxon>Lepidoptera</taxon>
        <taxon>Glossata</taxon>
        <taxon>Ditrysia</taxon>
        <taxon>Papilionoidea</taxon>
        <taxon>Nymphalidae</taxon>
        <taxon>Nymphalinae</taxon>
        <taxon>Euphydryas</taxon>
    </lineage>
</organism>
<accession>A0AAU9TDS3</accession>
<dbReference type="EMBL" id="CAKOGL010000003">
    <property type="protein sequence ID" value="CAH2084773.1"/>
    <property type="molecule type" value="Genomic_DNA"/>
</dbReference>
<name>A0AAU9TDS3_EUPED</name>
<gene>
    <name evidence="1" type="ORF">EEDITHA_LOCUS1312</name>
</gene>
<proteinExistence type="predicted"/>
<keyword evidence="2" id="KW-1185">Reference proteome</keyword>
<sequence>MAKTQAEHFNKISQDVSSIKEEISLIKATTSNLSIEQNKLKLQIADISDFKNNIDKKIATLEHKIESLKITNDEHLQPQKSFCYEDFIRETHERQQREKNLIIRGINEIHSTNLEVRRKHDFEEVKNIIKMANSDSVDPIKIIRLGNYKPNSHRPIKVIFEANETPKAILRNKKNIKPESIKIYSDETPQQKHYREKLQEELRRRQNNGEADITIKYIRGIPKITKTQPKNY</sequence>
<protein>
    <recommendedName>
        <fullName evidence="3">Endonuclease-reverse transcriptase</fullName>
    </recommendedName>
</protein>
<evidence type="ECO:0008006" key="3">
    <source>
        <dbReference type="Google" id="ProtNLM"/>
    </source>
</evidence>
<dbReference type="Proteomes" id="UP001153954">
    <property type="component" value="Unassembled WGS sequence"/>
</dbReference>
<comment type="caution">
    <text evidence="1">The sequence shown here is derived from an EMBL/GenBank/DDBJ whole genome shotgun (WGS) entry which is preliminary data.</text>
</comment>